<organism evidence="2 3">
    <name type="scientific">Bugula neritina</name>
    <name type="common">Brown bryozoan</name>
    <name type="synonym">Sertularia neritina</name>
    <dbReference type="NCBI Taxonomy" id="10212"/>
    <lineage>
        <taxon>Eukaryota</taxon>
        <taxon>Metazoa</taxon>
        <taxon>Spiralia</taxon>
        <taxon>Lophotrochozoa</taxon>
        <taxon>Bryozoa</taxon>
        <taxon>Gymnolaemata</taxon>
        <taxon>Cheilostomatida</taxon>
        <taxon>Flustrina</taxon>
        <taxon>Buguloidea</taxon>
        <taxon>Bugulidae</taxon>
        <taxon>Bugula</taxon>
    </lineage>
</organism>
<name>A0A7J7JVU3_BUGNE</name>
<accession>A0A7J7JVU3</accession>
<comment type="caution">
    <text evidence="2">The sequence shown here is derived from an EMBL/GenBank/DDBJ whole genome shotgun (WGS) entry which is preliminary data.</text>
</comment>
<dbReference type="Gene3D" id="3.60.21.10">
    <property type="match status" value="1"/>
</dbReference>
<keyword evidence="1" id="KW-0472">Membrane</keyword>
<keyword evidence="3" id="KW-1185">Reference proteome</keyword>
<dbReference type="EMBL" id="VXIV02001759">
    <property type="protein sequence ID" value="KAF6030077.1"/>
    <property type="molecule type" value="Genomic_DNA"/>
</dbReference>
<evidence type="ECO:0000256" key="1">
    <source>
        <dbReference type="SAM" id="Phobius"/>
    </source>
</evidence>
<dbReference type="PANTHER" id="PTHR45867">
    <property type="entry name" value="PURPLE ACID PHOSPHATASE"/>
    <property type="match status" value="1"/>
</dbReference>
<feature type="transmembrane region" description="Helical" evidence="1">
    <location>
        <begin position="64"/>
        <end position="86"/>
    </location>
</feature>
<evidence type="ECO:0000313" key="2">
    <source>
        <dbReference type="EMBL" id="KAF6030077.1"/>
    </source>
</evidence>
<keyword evidence="1" id="KW-1133">Transmembrane helix</keyword>
<dbReference type="AlphaFoldDB" id="A0A7J7JVU3"/>
<dbReference type="PANTHER" id="PTHR45867:SF3">
    <property type="entry name" value="ACID PHOSPHATASE TYPE 7"/>
    <property type="match status" value="1"/>
</dbReference>
<dbReference type="Proteomes" id="UP000593567">
    <property type="component" value="Unassembled WGS sequence"/>
</dbReference>
<dbReference type="InterPro" id="IPR029052">
    <property type="entry name" value="Metallo-depent_PP-like"/>
</dbReference>
<reference evidence="2" key="1">
    <citation type="submission" date="2020-06" db="EMBL/GenBank/DDBJ databases">
        <title>Draft genome of Bugula neritina, a colonial animal packing powerful symbionts and potential medicines.</title>
        <authorList>
            <person name="Rayko M."/>
        </authorList>
    </citation>
    <scope>NUCLEOTIDE SEQUENCE [LARGE SCALE GENOMIC DNA]</scope>
    <source>
        <strain evidence="2">Kwan_BN1</strain>
    </source>
</reference>
<dbReference type="SUPFAM" id="SSF56300">
    <property type="entry name" value="Metallo-dependent phosphatases"/>
    <property type="match status" value="1"/>
</dbReference>
<evidence type="ECO:0000313" key="3">
    <source>
        <dbReference type="Proteomes" id="UP000593567"/>
    </source>
</evidence>
<keyword evidence="1" id="KW-0812">Transmembrane</keyword>
<dbReference type="OrthoDB" id="45007at2759"/>
<protein>
    <submittedName>
        <fullName evidence="2">ACP7</fullName>
    </submittedName>
</protein>
<sequence>MFMDQIESVAAYVPYMTAVGNHERGYNFSNYRNRFSMPKKGGDGEGLWYRWVNALSVTSDTVLVTSYTVLVTSYTVLVLSPLLRYISFHFV</sequence>
<gene>
    <name evidence="2" type="ORF">EB796_011628</name>
</gene>
<proteinExistence type="predicted"/>